<sequence>MSILTALQRFFRVQGAWKLLAAMLVYGCGTGILNPMNAIYLKDGVHLEKFQISLVVAIALIVNVVITFFSGLWSDNLAHRKILPVVASAVSVFGLIGYDHASGFASAVTFYILSTAPSGAIIGQLYAMTRSHLAVEAPDILDIGIVWLRTLLSVGFFIGLYLGTALYTWVTFHGVILGNLVCYATMFFLFLFYRERRGAVAAKRLPQEGVQWVVLIAILLLLCADAIRGLYLPLMVDALFKNPAFVARLWSVQVVFEFIWMTVAGMAARRFGDLRVVCVGAMCALATYCVYAFHPSLPWLFAVQPIYSFFVSVIMVVAMGTIQRMFLSRAGFGSSLYFVLSQSAALIGYLVPNLISGFSPHIFYIPAMLMVVSVALCIGQIYKHSRTGSASASVHEVN</sequence>
<dbReference type="Proteomes" id="UP001579974">
    <property type="component" value="Unassembled WGS sequence"/>
</dbReference>
<dbReference type="InterPro" id="IPR036259">
    <property type="entry name" value="MFS_trans_sf"/>
</dbReference>
<feature type="transmembrane region" description="Helical" evidence="5">
    <location>
        <begin position="245"/>
        <end position="267"/>
    </location>
</feature>
<evidence type="ECO:0000256" key="2">
    <source>
        <dbReference type="ARBA" id="ARBA00022448"/>
    </source>
</evidence>
<evidence type="ECO:0000256" key="5">
    <source>
        <dbReference type="SAM" id="Phobius"/>
    </source>
</evidence>
<feature type="transmembrane region" description="Helical" evidence="5">
    <location>
        <begin position="299"/>
        <end position="322"/>
    </location>
</feature>
<feature type="transmembrane region" description="Helical" evidence="5">
    <location>
        <begin position="212"/>
        <end position="233"/>
    </location>
</feature>
<feature type="transmembrane region" description="Helical" evidence="5">
    <location>
        <begin position="20"/>
        <end position="40"/>
    </location>
</feature>
<dbReference type="SUPFAM" id="SSF103473">
    <property type="entry name" value="MFS general substrate transporter"/>
    <property type="match status" value="1"/>
</dbReference>
<dbReference type="PANTHER" id="PTHR23535:SF2">
    <property type="entry name" value="SUGAR EFFLUX TRANSPORTER A-RELATED"/>
    <property type="match status" value="1"/>
</dbReference>
<dbReference type="RefSeq" id="WP_275472993.1">
    <property type="nucleotide sequence ID" value="NZ_CP162940.1"/>
</dbReference>
<dbReference type="EMBL" id="JBDXSU010000023">
    <property type="protein sequence ID" value="MFB5192520.1"/>
    <property type="molecule type" value="Genomic_DNA"/>
</dbReference>
<evidence type="ECO:0000256" key="4">
    <source>
        <dbReference type="ARBA" id="ARBA00022597"/>
    </source>
</evidence>
<keyword evidence="3" id="KW-1003">Cell membrane</keyword>
<keyword evidence="2" id="KW-0813">Transport</keyword>
<keyword evidence="5" id="KW-0812">Transmembrane</keyword>
<dbReference type="InterPro" id="IPR011701">
    <property type="entry name" value="MFS"/>
</dbReference>
<keyword evidence="5" id="KW-1133">Transmembrane helix</keyword>
<name>A0ABV5AKF9_9BACL</name>
<dbReference type="Pfam" id="PF07690">
    <property type="entry name" value="MFS_1"/>
    <property type="match status" value="1"/>
</dbReference>
<feature type="transmembrane region" description="Helical" evidence="5">
    <location>
        <begin position="169"/>
        <end position="192"/>
    </location>
</feature>
<feature type="transmembrane region" description="Helical" evidence="5">
    <location>
        <begin position="82"/>
        <end position="98"/>
    </location>
</feature>
<feature type="transmembrane region" description="Helical" evidence="5">
    <location>
        <begin position="104"/>
        <end position="128"/>
    </location>
</feature>
<gene>
    <name evidence="6" type="ORF">KKP3000_001724</name>
</gene>
<evidence type="ECO:0000313" key="6">
    <source>
        <dbReference type="EMBL" id="MFB5192520.1"/>
    </source>
</evidence>
<protein>
    <submittedName>
        <fullName evidence="6">MFS transporter</fullName>
    </submittedName>
</protein>
<feature type="transmembrane region" description="Helical" evidence="5">
    <location>
        <begin position="140"/>
        <end position="163"/>
    </location>
</feature>
<reference evidence="6 7" key="1">
    <citation type="journal article" date="2024" name="Int. J. Mol. Sci.">
        <title>Exploration of Alicyclobacillus spp. Genome in Search of Antibiotic Resistance.</title>
        <authorList>
            <person name="Bucka-Kolendo J."/>
            <person name="Kiousi D.E."/>
            <person name="Dekowska A."/>
            <person name="Mikolajczuk-Szczyrba A."/>
            <person name="Karadedos D.M."/>
            <person name="Michael P."/>
            <person name="Galanis A."/>
            <person name="Sokolowska B."/>
        </authorList>
    </citation>
    <scope>NUCLEOTIDE SEQUENCE [LARGE SCALE GENOMIC DNA]</scope>
    <source>
        <strain evidence="6 7">KKP 3000</strain>
    </source>
</reference>
<evidence type="ECO:0000256" key="3">
    <source>
        <dbReference type="ARBA" id="ARBA00022475"/>
    </source>
</evidence>
<accession>A0ABV5AKF9</accession>
<dbReference type="Gene3D" id="1.20.1250.20">
    <property type="entry name" value="MFS general substrate transporter like domains"/>
    <property type="match status" value="2"/>
</dbReference>
<feature type="transmembrane region" description="Helical" evidence="5">
    <location>
        <begin position="334"/>
        <end position="355"/>
    </location>
</feature>
<dbReference type="PANTHER" id="PTHR23535">
    <property type="entry name" value="SUGAR EFFLUX TRANSPORTER A-RELATED"/>
    <property type="match status" value="1"/>
</dbReference>
<comment type="subcellular location">
    <subcellularLocation>
        <location evidence="1">Cell membrane</location>
        <topology evidence="1">Multi-pass membrane protein</topology>
    </subcellularLocation>
</comment>
<keyword evidence="4" id="KW-0762">Sugar transport</keyword>
<evidence type="ECO:0000313" key="7">
    <source>
        <dbReference type="Proteomes" id="UP001579974"/>
    </source>
</evidence>
<feature type="transmembrane region" description="Helical" evidence="5">
    <location>
        <begin position="52"/>
        <end position="73"/>
    </location>
</feature>
<organism evidence="6 7">
    <name type="scientific">Alicyclobacillus fastidiosus</name>
    <dbReference type="NCBI Taxonomy" id="392011"/>
    <lineage>
        <taxon>Bacteria</taxon>
        <taxon>Bacillati</taxon>
        <taxon>Bacillota</taxon>
        <taxon>Bacilli</taxon>
        <taxon>Bacillales</taxon>
        <taxon>Alicyclobacillaceae</taxon>
        <taxon>Alicyclobacillus</taxon>
    </lineage>
</organism>
<keyword evidence="5" id="KW-0472">Membrane</keyword>
<feature type="transmembrane region" description="Helical" evidence="5">
    <location>
        <begin position="274"/>
        <end position="293"/>
    </location>
</feature>
<keyword evidence="7" id="KW-1185">Reference proteome</keyword>
<comment type="caution">
    <text evidence="6">The sequence shown here is derived from an EMBL/GenBank/DDBJ whole genome shotgun (WGS) entry which is preliminary data.</text>
</comment>
<evidence type="ECO:0000256" key="1">
    <source>
        <dbReference type="ARBA" id="ARBA00004651"/>
    </source>
</evidence>
<proteinExistence type="predicted"/>
<feature type="transmembrane region" description="Helical" evidence="5">
    <location>
        <begin position="361"/>
        <end position="382"/>
    </location>
</feature>